<feature type="transmembrane region" description="Helical" evidence="6">
    <location>
        <begin position="90"/>
        <end position="108"/>
    </location>
</feature>
<feature type="domain" description="DUF2179" evidence="7">
    <location>
        <begin position="236"/>
        <end position="283"/>
    </location>
</feature>
<dbReference type="RefSeq" id="WP_380078360.1">
    <property type="nucleotide sequence ID" value="NZ_JBHSGO010000143.1"/>
</dbReference>
<dbReference type="InterPro" id="IPR003740">
    <property type="entry name" value="YitT"/>
</dbReference>
<evidence type="ECO:0000256" key="2">
    <source>
        <dbReference type="ARBA" id="ARBA00022475"/>
    </source>
</evidence>
<protein>
    <submittedName>
        <fullName evidence="8">YitT family protein</fullName>
    </submittedName>
</protein>
<dbReference type="EMBL" id="JBHSGO010000143">
    <property type="protein sequence ID" value="MFC4665856.1"/>
    <property type="molecule type" value="Genomic_DNA"/>
</dbReference>
<gene>
    <name evidence="8" type="ORF">ACFO3G_04445</name>
</gene>
<dbReference type="PIRSF" id="PIRSF006483">
    <property type="entry name" value="Membrane_protein_YitT"/>
    <property type="match status" value="1"/>
</dbReference>
<reference evidence="9" key="1">
    <citation type="journal article" date="2019" name="Int. J. Syst. Evol. Microbiol.">
        <title>The Global Catalogue of Microorganisms (GCM) 10K type strain sequencing project: providing services to taxonomists for standard genome sequencing and annotation.</title>
        <authorList>
            <consortium name="The Broad Institute Genomics Platform"/>
            <consortium name="The Broad Institute Genome Sequencing Center for Infectious Disease"/>
            <person name="Wu L."/>
            <person name="Ma J."/>
        </authorList>
    </citation>
    <scope>NUCLEOTIDE SEQUENCE [LARGE SCALE GENOMIC DNA]</scope>
    <source>
        <strain evidence="9">CGMCC 4.7357</strain>
    </source>
</reference>
<accession>A0ABV9K8A6</accession>
<evidence type="ECO:0000256" key="6">
    <source>
        <dbReference type="SAM" id="Phobius"/>
    </source>
</evidence>
<evidence type="ECO:0000313" key="9">
    <source>
        <dbReference type="Proteomes" id="UP001596020"/>
    </source>
</evidence>
<evidence type="ECO:0000259" key="7">
    <source>
        <dbReference type="Pfam" id="PF10035"/>
    </source>
</evidence>
<dbReference type="Gene3D" id="3.30.70.120">
    <property type="match status" value="1"/>
</dbReference>
<evidence type="ECO:0000313" key="8">
    <source>
        <dbReference type="EMBL" id="MFC4665856.1"/>
    </source>
</evidence>
<evidence type="ECO:0000256" key="4">
    <source>
        <dbReference type="ARBA" id="ARBA00022989"/>
    </source>
</evidence>
<comment type="caution">
    <text evidence="8">The sequence shown here is derived from an EMBL/GenBank/DDBJ whole genome shotgun (WGS) entry which is preliminary data.</text>
</comment>
<dbReference type="InterPro" id="IPR019264">
    <property type="entry name" value="DUF2179"/>
</dbReference>
<dbReference type="PANTHER" id="PTHR33545">
    <property type="entry name" value="UPF0750 MEMBRANE PROTEIN YITT-RELATED"/>
    <property type="match status" value="1"/>
</dbReference>
<evidence type="ECO:0000256" key="1">
    <source>
        <dbReference type="ARBA" id="ARBA00004651"/>
    </source>
</evidence>
<dbReference type="Pfam" id="PF02588">
    <property type="entry name" value="YitT_membrane"/>
    <property type="match status" value="1"/>
</dbReference>
<feature type="transmembrane region" description="Helical" evidence="6">
    <location>
        <begin position="163"/>
        <end position="182"/>
    </location>
</feature>
<organism evidence="8 9">
    <name type="scientific">Falsiporphyromonas endometrii</name>
    <dbReference type="NCBI Taxonomy" id="1387297"/>
    <lineage>
        <taxon>Bacteria</taxon>
        <taxon>Pseudomonadati</taxon>
        <taxon>Bacteroidota</taxon>
        <taxon>Bacteroidia</taxon>
        <taxon>Bacteroidales</taxon>
        <taxon>Porphyromonadaceae</taxon>
        <taxon>Falsiporphyromonas</taxon>
    </lineage>
</organism>
<proteinExistence type="predicted"/>
<keyword evidence="3 6" id="KW-0812">Transmembrane</keyword>
<keyword evidence="4 6" id="KW-1133">Transmembrane helix</keyword>
<sequence length="291" mass="31530">MKFDNKVMMTALLLIVGSFLEAFAYAAFCAPNQIVPGGVYGLTIAINHVTKGLWGFQDGLPIGTTALFFNVPLFLLAWKKLGLKSGGKTIATFLMIAFFSDLISRYLGDSELIKSVQKDQLLGAFYGGAILGIGVFMVFKAGGTSAGTDVLARVITKGTNMKLSNMIIVIDSTVVLVGLLAFKDWMVPLYSWLTIIVYGQVVGLLSPENPKRAVFIVAKDPRSLKDTINTKLGMRATYLHGEGMYAGVNREVIFMIVERKDVAKLKKAVLAIDPTAFISTTNAAQDQNIEA</sequence>
<name>A0ABV9K8A6_9PORP</name>
<evidence type="ECO:0000256" key="3">
    <source>
        <dbReference type="ARBA" id="ARBA00022692"/>
    </source>
</evidence>
<dbReference type="InterPro" id="IPR051461">
    <property type="entry name" value="UPF0750_membrane"/>
</dbReference>
<keyword evidence="5 6" id="KW-0472">Membrane</keyword>
<feature type="transmembrane region" description="Helical" evidence="6">
    <location>
        <begin position="59"/>
        <end position="78"/>
    </location>
</feature>
<dbReference type="Pfam" id="PF10035">
    <property type="entry name" value="DUF2179"/>
    <property type="match status" value="1"/>
</dbReference>
<evidence type="ECO:0000256" key="5">
    <source>
        <dbReference type="ARBA" id="ARBA00023136"/>
    </source>
</evidence>
<comment type="subcellular location">
    <subcellularLocation>
        <location evidence="1">Cell membrane</location>
        <topology evidence="1">Multi-pass membrane protein</topology>
    </subcellularLocation>
</comment>
<feature type="transmembrane region" description="Helical" evidence="6">
    <location>
        <begin position="188"/>
        <end position="206"/>
    </location>
</feature>
<feature type="transmembrane region" description="Helical" evidence="6">
    <location>
        <begin position="120"/>
        <end position="142"/>
    </location>
</feature>
<dbReference type="CDD" id="cd16380">
    <property type="entry name" value="YitT_C"/>
    <property type="match status" value="1"/>
</dbReference>
<dbReference type="PANTHER" id="PTHR33545:SF5">
    <property type="entry name" value="UPF0750 MEMBRANE PROTEIN YITT"/>
    <property type="match status" value="1"/>
</dbReference>
<keyword evidence="2" id="KW-1003">Cell membrane</keyword>
<dbReference type="Proteomes" id="UP001596020">
    <property type="component" value="Unassembled WGS sequence"/>
</dbReference>
<dbReference type="InterPro" id="IPR015867">
    <property type="entry name" value="N-reg_PII/ATP_PRibTrfase_C"/>
</dbReference>
<keyword evidence="9" id="KW-1185">Reference proteome</keyword>